<gene>
    <name evidence="2" type="ORF">CEXT_111931</name>
</gene>
<keyword evidence="3" id="KW-1185">Reference proteome</keyword>
<sequence>MVSLLSCTKFKVPENTSLKALHPKQRSAYFLFRTQTLLCSLEQSPSLNRFLLSSSVSWETQIPPCILCEYFSSHCSVVAFSCECLNQLFLHFLAVVVFGLPFGGATKKGRNKRKKLGVVTGAAPKEKGGGKSSSCSEVQLIQALQEVRRGCSVLRLSLSLRR</sequence>
<keyword evidence="1" id="KW-1133">Transmembrane helix</keyword>
<dbReference type="AlphaFoldDB" id="A0AAV4RR80"/>
<proteinExistence type="predicted"/>
<dbReference type="Proteomes" id="UP001054945">
    <property type="component" value="Unassembled WGS sequence"/>
</dbReference>
<keyword evidence="1" id="KW-0472">Membrane</keyword>
<protein>
    <submittedName>
        <fullName evidence="2">Uncharacterized protein</fullName>
    </submittedName>
</protein>
<reference evidence="2 3" key="1">
    <citation type="submission" date="2021-06" db="EMBL/GenBank/DDBJ databases">
        <title>Caerostris extrusa draft genome.</title>
        <authorList>
            <person name="Kono N."/>
            <person name="Arakawa K."/>
        </authorList>
    </citation>
    <scope>NUCLEOTIDE SEQUENCE [LARGE SCALE GENOMIC DNA]</scope>
</reference>
<evidence type="ECO:0000313" key="3">
    <source>
        <dbReference type="Proteomes" id="UP001054945"/>
    </source>
</evidence>
<comment type="caution">
    <text evidence="2">The sequence shown here is derived from an EMBL/GenBank/DDBJ whole genome shotgun (WGS) entry which is preliminary data.</text>
</comment>
<evidence type="ECO:0000256" key="1">
    <source>
        <dbReference type="SAM" id="Phobius"/>
    </source>
</evidence>
<dbReference type="EMBL" id="BPLR01008374">
    <property type="protein sequence ID" value="GIY24255.1"/>
    <property type="molecule type" value="Genomic_DNA"/>
</dbReference>
<name>A0AAV4RR80_CAEEX</name>
<feature type="transmembrane region" description="Helical" evidence="1">
    <location>
        <begin position="88"/>
        <end position="106"/>
    </location>
</feature>
<organism evidence="2 3">
    <name type="scientific">Caerostris extrusa</name>
    <name type="common">Bark spider</name>
    <name type="synonym">Caerostris bankana</name>
    <dbReference type="NCBI Taxonomy" id="172846"/>
    <lineage>
        <taxon>Eukaryota</taxon>
        <taxon>Metazoa</taxon>
        <taxon>Ecdysozoa</taxon>
        <taxon>Arthropoda</taxon>
        <taxon>Chelicerata</taxon>
        <taxon>Arachnida</taxon>
        <taxon>Araneae</taxon>
        <taxon>Araneomorphae</taxon>
        <taxon>Entelegynae</taxon>
        <taxon>Araneoidea</taxon>
        <taxon>Araneidae</taxon>
        <taxon>Caerostris</taxon>
    </lineage>
</organism>
<evidence type="ECO:0000313" key="2">
    <source>
        <dbReference type="EMBL" id="GIY24255.1"/>
    </source>
</evidence>
<accession>A0AAV4RR80</accession>
<keyword evidence="1" id="KW-0812">Transmembrane</keyword>